<reference evidence="2 3" key="1">
    <citation type="journal article" date="2009" name="Proc. Natl. Acad. Sci. U.S.A.">
        <title>Characterizing a model human gut microbiota composed of members of its two dominant bacterial phyla.</title>
        <authorList>
            <person name="Mahowald M.A."/>
            <person name="Rey F.E."/>
            <person name="Seedorf H."/>
            <person name="Turnbaugh P.J."/>
            <person name="Fulton R.S."/>
            <person name="Wollam A."/>
            <person name="Shah N."/>
            <person name="Wang C."/>
            <person name="Magrini V."/>
            <person name="Wilson R.K."/>
            <person name="Cantarel B.L."/>
            <person name="Coutinho P.M."/>
            <person name="Henrissat B."/>
            <person name="Crock L.W."/>
            <person name="Russell A."/>
            <person name="Verberkmoes N.C."/>
            <person name="Hettich R.L."/>
            <person name="Gordon J.I."/>
        </authorList>
    </citation>
    <scope>NUCLEOTIDE SEQUENCE [LARGE SCALE GENOMIC DNA]</scope>
    <source>
        <strain evidence="3">ATCC 33656 / DSM 3377 / JCM 17463 / KCTC 5835 / LMG 30912 / VPI 0990</strain>
    </source>
</reference>
<organism evidence="2 3">
    <name type="scientific">Agathobacter rectalis (strain ATCC 33656 / DSM 3377 / JCM 17463 / KCTC 5835 / VPI 0990)</name>
    <name type="common">Eubacterium rectale</name>
    <dbReference type="NCBI Taxonomy" id="515619"/>
    <lineage>
        <taxon>Bacteria</taxon>
        <taxon>Bacillati</taxon>
        <taxon>Bacillota</taxon>
        <taxon>Clostridia</taxon>
        <taxon>Lachnospirales</taxon>
        <taxon>Lachnospiraceae</taxon>
        <taxon>Agathobacter</taxon>
    </lineage>
</organism>
<accession>C4Z818</accession>
<dbReference type="STRING" id="515619.EUBREC_1275"/>
<feature type="transmembrane region" description="Helical" evidence="1">
    <location>
        <begin position="6"/>
        <end position="30"/>
    </location>
</feature>
<keyword evidence="1" id="KW-1133">Transmembrane helix</keyword>
<dbReference type="PaxDb" id="515619-EUBREC_1275"/>
<protein>
    <submittedName>
        <fullName evidence="2">Uncharacterized protein</fullName>
    </submittedName>
</protein>
<dbReference type="HOGENOM" id="CLU_3251700_0_0_9"/>
<evidence type="ECO:0000313" key="2">
    <source>
        <dbReference type="EMBL" id="ACR75035.1"/>
    </source>
</evidence>
<dbReference type="GeneID" id="86988110"/>
<dbReference type="KEGG" id="ere:EUBREC_1275"/>
<name>C4Z818_AGARV</name>
<evidence type="ECO:0000313" key="3">
    <source>
        <dbReference type="Proteomes" id="UP000001477"/>
    </source>
</evidence>
<keyword evidence="1" id="KW-0812">Transmembrane</keyword>
<dbReference type="EMBL" id="CP001107">
    <property type="protein sequence ID" value="ACR75035.1"/>
    <property type="molecule type" value="Genomic_DNA"/>
</dbReference>
<dbReference type="RefSeq" id="WP_012742134.1">
    <property type="nucleotide sequence ID" value="NC_012781.1"/>
</dbReference>
<gene>
    <name evidence="2" type="ordered locus">EUBREC_1275</name>
</gene>
<dbReference type="Proteomes" id="UP000001477">
    <property type="component" value="Chromosome"/>
</dbReference>
<sequence length="42" mass="4821">MSGIDLIVYGMLLTFTLIGTTEFVIGLLLIREYDKLQEEKDK</sequence>
<evidence type="ECO:0000256" key="1">
    <source>
        <dbReference type="SAM" id="Phobius"/>
    </source>
</evidence>
<proteinExistence type="predicted"/>
<dbReference type="AlphaFoldDB" id="C4Z818"/>
<keyword evidence="1" id="KW-0472">Membrane</keyword>